<evidence type="ECO:0000313" key="2">
    <source>
        <dbReference type="Proteomes" id="UP000790347"/>
    </source>
</evidence>
<dbReference type="Proteomes" id="UP000790347">
    <property type="component" value="Unassembled WGS sequence"/>
</dbReference>
<dbReference type="EMBL" id="ASGP02000001">
    <property type="protein sequence ID" value="KAH9529495.1"/>
    <property type="molecule type" value="Genomic_DNA"/>
</dbReference>
<comment type="caution">
    <text evidence="1">The sequence shown here is derived from an EMBL/GenBank/DDBJ whole genome shotgun (WGS) entry which is preliminary data.</text>
</comment>
<sequence length="65" mass="7447">MESPKYYNDNYYFPVLEFWIDLYLKPINTTRGSLAKCSINIEGTSAKSVEHLVPISLPFGRSHPP</sequence>
<evidence type="ECO:0000313" key="1">
    <source>
        <dbReference type="EMBL" id="KAH9529495.1"/>
    </source>
</evidence>
<gene>
    <name evidence="1" type="ORF">DERF_003376</name>
</gene>
<accession>A0A922LDJ5</accession>
<reference evidence="1" key="2">
    <citation type="journal article" date="2022" name="Res Sq">
        <title>Comparative Genomics Reveals Insights into the Divergent Evolution of Astigmatic Mites and Household Pest Adaptations.</title>
        <authorList>
            <person name="Xiong Q."/>
            <person name="Wan A.T.-Y."/>
            <person name="Liu X.-Y."/>
            <person name="Fung C.S.-H."/>
            <person name="Xiao X."/>
            <person name="Malainual N."/>
            <person name="Hou J."/>
            <person name="Wang L."/>
            <person name="Wang M."/>
            <person name="Yang K."/>
            <person name="Cui Y."/>
            <person name="Leung E."/>
            <person name="Nong W."/>
            <person name="Shin S.-K."/>
            <person name="Au S."/>
            <person name="Jeong K.Y."/>
            <person name="Chew F.T."/>
            <person name="Hui J."/>
            <person name="Leung T.F."/>
            <person name="Tungtrongchitr A."/>
            <person name="Zhong N."/>
            <person name="Liu Z."/>
            <person name="Tsui S."/>
        </authorList>
    </citation>
    <scope>NUCLEOTIDE SEQUENCE</scope>
    <source>
        <strain evidence="1">Derf</strain>
        <tissue evidence="1">Whole organism</tissue>
    </source>
</reference>
<organism evidence="1 2">
    <name type="scientific">Dermatophagoides farinae</name>
    <name type="common">American house dust mite</name>
    <dbReference type="NCBI Taxonomy" id="6954"/>
    <lineage>
        <taxon>Eukaryota</taxon>
        <taxon>Metazoa</taxon>
        <taxon>Ecdysozoa</taxon>
        <taxon>Arthropoda</taxon>
        <taxon>Chelicerata</taxon>
        <taxon>Arachnida</taxon>
        <taxon>Acari</taxon>
        <taxon>Acariformes</taxon>
        <taxon>Sarcoptiformes</taxon>
        <taxon>Astigmata</taxon>
        <taxon>Psoroptidia</taxon>
        <taxon>Analgoidea</taxon>
        <taxon>Pyroglyphidae</taxon>
        <taxon>Dermatophagoidinae</taxon>
        <taxon>Dermatophagoides</taxon>
    </lineage>
</organism>
<dbReference type="AlphaFoldDB" id="A0A922LDJ5"/>
<proteinExistence type="predicted"/>
<reference evidence="1" key="1">
    <citation type="submission" date="2013-05" db="EMBL/GenBank/DDBJ databases">
        <authorList>
            <person name="Yim A.K.Y."/>
            <person name="Chan T.F."/>
            <person name="Ji K.M."/>
            <person name="Liu X.Y."/>
            <person name="Zhou J.W."/>
            <person name="Li R.Q."/>
            <person name="Yang K.Y."/>
            <person name="Li J."/>
            <person name="Li M."/>
            <person name="Law P.T.W."/>
            <person name="Wu Y.L."/>
            <person name="Cai Z.L."/>
            <person name="Qin H."/>
            <person name="Bao Y."/>
            <person name="Leung R.K.K."/>
            <person name="Ng P.K.S."/>
            <person name="Zou J."/>
            <person name="Zhong X.J."/>
            <person name="Ran P.X."/>
            <person name="Zhong N.S."/>
            <person name="Liu Z.G."/>
            <person name="Tsui S.K.W."/>
        </authorList>
    </citation>
    <scope>NUCLEOTIDE SEQUENCE</scope>
    <source>
        <strain evidence="1">Derf</strain>
        <tissue evidence="1">Whole organism</tissue>
    </source>
</reference>
<keyword evidence="2" id="KW-1185">Reference proteome</keyword>
<name>A0A922LDJ5_DERFA</name>
<protein>
    <submittedName>
        <fullName evidence="1">Uncharacterized protein</fullName>
    </submittedName>
</protein>